<dbReference type="CDD" id="cd02165">
    <property type="entry name" value="NMNAT"/>
    <property type="match status" value="1"/>
</dbReference>
<dbReference type="InterPro" id="IPR004821">
    <property type="entry name" value="Cyt_trans-like"/>
</dbReference>
<evidence type="ECO:0000256" key="11">
    <source>
        <dbReference type="ARBA" id="ARBA00022801"/>
    </source>
</evidence>
<dbReference type="Pfam" id="PF01018">
    <property type="entry name" value="GTP1_OBG"/>
    <property type="match status" value="1"/>
</dbReference>
<keyword evidence="6" id="KW-0662">Pyridine nucleotide biosynthesis</keyword>
<feature type="domain" description="OBG-type G" evidence="16">
    <location>
        <begin position="71"/>
        <end position="251"/>
    </location>
</feature>
<dbReference type="InterPro" id="IPR000836">
    <property type="entry name" value="PRTase_dom"/>
</dbReference>
<dbReference type="InterPro" id="IPR036346">
    <property type="entry name" value="GTP-bd_prot_GTP1/OBG_C_sf"/>
</dbReference>
<dbReference type="InterPro" id="IPR005248">
    <property type="entry name" value="NadD/NMNAT"/>
</dbReference>
<dbReference type="NCBIfam" id="TIGR00336">
    <property type="entry name" value="pyrE"/>
    <property type="match status" value="1"/>
</dbReference>
<dbReference type="InterPro" id="IPR006073">
    <property type="entry name" value="GTP-bd"/>
</dbReference>
<keyword evidence="10" id="KW-0547">Nucleotide-binding</keyword>
<dbReference type="PANTHER" id="PTHR11702">
    <property type="entry name" value="DEVELOPMENTALLY REGULATED GTP-BINDING PROTEIN-RELATED"/>
    <property type="match status" value="1"/>
</dbReference>
<evidence type="ECO:0000259" key="17">
    <source>
        <dbReference type="PROSITE" id="PS51881"/>
    </source>
</evidence>
<sequence>MGTVIWHLDRDGSKDFIADIVDDTPVLIAKGGDGGWGNARFVSPTNQEPMLSQSGGKGEFIVLWLELKLLADVGLLAKPNAGKSTLISRCSAARPKVASYPFTTIEPVLGVVTQNGHDFVMMEVPGLLEGAHRGIGLGHQFLRHAERARVYVHLIDGLSDDPVGDYLMLNKELREFSPMLAAKPQVVAVNKLDTTETRELQDVIEEELRRAMSEEPEASNFGGADSHIHFISAVSGEGVDGLMSQLVTLLTDLPKPGFDENDDEGESVEVEVETPAVQPGRQRLPPLGFYMDGDVFVVESERLERLTARADMRDYRVLLQLWREMTRLGIARRLENADGSGIRGIGILGGTFDPPHLGHLLIAESARSALDLETVLFLPAGEPWLKSGQQITPARHRRRMVELAIADNADFRLCDTELRRSGPSYTVDTLEQLRAGYPDDVVFYFIVGSDVLAQFHRWKEPERVLQLCRLAVVERPGGPSNPVQLMERRYPDAVASGAVLTVSGPRVNFSASEIRQLFSQGISVRYQVPDAITDYIREHGLYQSVDTSHAAKTDATEPNMTMDRNHNIDRLLELALERGALRYGDFTLSSGRKRSYYFDGRLLSLDPEGSYRLGHALLPLLTDAGVSAIGGPTLGADPIVAAVATVSWEQGQPIPAFIVRKEAKEHGTAQLIEGSVTAGSTVAIVDDACTTGGSLFHAIAAAETPAAPWAWCLPFSTATKAAVMPFGSAGTVSLPCSPPGTTDRSGRHNFRFRLDRRGQG</sequence>
<evidence type="ECO:0000259" key="18">
    <source>
        <dbReference type="PROSITE" id="PS51883"/>
    </source>
</evidence>
<dbReference type="InterPro" id="IPR045086">
    <property type="entry name" value="OBG_GTPase"/>
</dbReference>
<evidence type="ECO:0000256" key="15">
    <source>
        <dbReference type="ARBA" id="ARBA00023134"/>
    </source>
</evidence>
<dbReference type="Gene3D" id="3.40.50.300">
    <property type="entry name" value="P-loop containing nucleotide triphosphate hydrolases"/>
    <property type="match status" value="1"/>
</dbReference>
<keyword evidence="14" id="KW-0520">NAD</keyword>
<dbReference type="Pfam" id="PF01467">
    <property type="entry name" value="CTP_transf_like"/>
    <property type="match status" value="1"/>
</dbReference>
<dbReference type="GO" id="GO:0005525">
    <property type="term" value="F:GTP binding"/>
    <property type="evidence" value="ECO:0007669"/>
    <property type="project" value="UniProtKB-KW"/>
</dbReference>
<keyword evidence="5" id="KW-0963">Cytoplasm</keyword>
<dbReference type="PRINTS" id="PR00326">
    <property type="entry name" value="GTP1OBG"/>
</dbReference>
<dbReference type="EMBL" id="CASHTH010000421">
    <property type="protein sequence ID" value="CAI8000923.1"/>
    <property type="molecule type" value="Genomic_DNA"/>
</dbReference>
<evidence type="ECO:0000256" key="6">
    <source>
        <dbReference type="ARBA" id="ARBA00022642"/>
    </source>
</evidence>
<dbReference type="SUPFAM" id="SSF52374">
    <property type="entry name" value="Nucleotidylyl transferase"/>
    <property type="match status" value="1"/>
</dbReference>
<evidence type="ECO:0000256" key="8">
    <source>
        <dbReference type="ARBA" id="ARBA00022679"/>
    </source>
</evidence>
<dbReference type="GO" id="GO:0009435">
    <property type="term" value="P:NAD+ biosynthetic process"/>
    <property type="evidence" value="ECO:0007669"/>
    <property type="project" value="InterPro"/>
</dbReference>
<comment type="caution">
    <text evidence="19">The sequence shown here is derived from an EMBL/GenBank/DDBJ whole genome shotgun (WGS) entry which is preliminary data.</text>
</comment>
<evidence type="ECO:0000256" key="10">
    <source>
        <dbReference type="ARBA" id="ARBA00022741"/>
    </source>
</evidence>
<keyword evidence="9" id="KW-0548">Nucleotidyltransferase</keyword>
<dbReference type="AlphaFoldDB" id="A0AA35W7W4"/>
<keyword evidence="15" id="KW-0342">GTP-binding</keyword>
<dbReference type="GO" id="GO:0070566">
    <property type="term" value="F:adenylyltransferase activity"/>
    <property type="evidence" value="ECO:0007669"/>
    <property type="project" value="UniProtKB-ARBA"/>
</dbReference>
<dbReference type="InterPro" id="IPR031167">
    <property type="entry name" value="G_OBG"/>
</dbReference>
<dbReference type="InterPro" id="IPR029057">
    <property type="entry name" value="PRTase-like"/>
</dbReference>
<dbReference type="PROSITE" id="PS51881">
    <property type="entry name" value="OCT"/>
    <property type="match status" value="1"/>
</dbReference>
<dbReference type="GO" id="GO:0003924">
    <property type="term" value="F:GTPase activity"/>
    <property type="evidence" value="ECO:0007669"/>
    <property type="project" value="InterPro"/>
</dbReference>
<keyword evidence="11" id="KW-0378">Hydrolase</keyword>
<organism evidence="19 20">
    <name type="scientific">Geodia barretti</name>
    <name type="common">Barrett's horny sponge</name>
    <dbReference type="NCBI Taxonomy" id="519541"/>
    <lineage>
        <taxon>Eukaryota</taxon>
        <taxon>Metazoa</taxon>
        <taxon>Porifera</taxon>
        <taxon>Demospongiae</taxon>
        <taxon>Heteroscleromorpha</taxon>
        <taxon>Tetractinellida</taxon>
        <taxon>Astrophorina</taxon>
        <taxon>Geodiidae</taxon>
        <taxon>Geodia</taxon>
    </lineage>
</organism>
<dbReference type="SUPFAM" id="SSF82051">
    <property type="entry name" value="Obg GTP-binding protein N-terminal domain"/>
    <property type="match status" value="1"/>
</dbReference>
<dbReference type="GO" id="GO:0042254">
    <property type="term" value="P:ribosome biogenesis"/>
    <property type="evidence" value="ECO:0007669"/>
    <property type="project" value="UniProtKB-UniRule"/>
</dbReference>
<feature type="domain" description="Obg" evidence="18">
    <location>
        <begin position="1"/>
        <end position="70"/>
    </location>
</feature>
<keyword evidence="13" id="KW-0665">Pyrimidine biosynthesis</keyword>
<feature type="domain" description="OCT" evidence="17">
    <location>
        <begin position="281"/>
        <end position="356"/>
    </location>
</feature>
<dbReference type="EC" id="2.4.2.10" evidence="4"/>
<keyword evidence="12" id="KW-0067">ATP-binding</keyword>
<protein>
    <recommendedName>
        <fullName evidence="4">orotate phosphoribosyltransferase</fullName>
        <ecNumber evidence="4">2.4.2.10</ecNumber>
    </recommendedName>
</protein>
<dbReference type="GO" id="GO:0005524">
    <property type="term" value="F:ATP binding"/>
    <property type="evidence" value="ECO:0007669"/>
    <property type="project" value="UniProtKB-KW"/>
</dbReference>
<dbReference type="NCBIfam" id="TIGR00482">
    <property type="entry name" value="nicotinate (nicotinamide) nucleotide adenylyltransferase"/>
    <property type="match status" value="1"/>
</dbReference>
<dbReference type="Proteomes" id="UP001174909">
    <property type="component" value="Unassembled WGS sequence"/>
</dbReference>
<evidence type="ECO:0000256" key="9">
    <source>
        <dbReference type="ARBA" id="ARBA00022695"/>
    </source>
</evidence>
<evidence type="ECO:0000256" key="4">
    <source>
        <dbReference type="ARBA" id="ARBA00011971"/>
    </source>
</evidence>
<comment type="cofactor">
    <cofactor evidence="1">
        <name>Mg(2+)</name>
        <dbReference type="ChEBI" id="CHEBI:18420"/>
    </cofactor>
</comment>
<evidence type="ECO:0000256" key="3">
    <source>
        <dbReference type="ARBA" id="ARBA00004889"/>
    </source>
</evidence>
<dbReference type="PROSITE" id="PS51883">
    <property type="entry name" value="OBG"/>
    <property type="match status" value="1"/>
</dbReference>
<dbReference type="InterPro" id="IPR023031">
    <property type="entry name" value="OPRT"/>
</dbReference>
<dbReference type="InterPro" id="IPR014729">
    <property type="entry name" value="Rossmann-like_a/b/a_fold"/>
</dbReference>
<dbReference type="Gene3D" id="2.70.210.12">
    <property type="entry name" value="GTP1/OBG domain"/>
    <property type="match status" value="1"/>
</dbReference>
<dbReference type="InterPro" id="IPR027417">
    <property type="entry name" value="P-loop_NTPase"/>
</dbReference>
<evidence type="ECO:0000256" key="14">
    <source>
        <dbReference type="ARBA" id="ARBA00023027"/>
    </source>
</evidence>
<keyword evidence="20" id="KW-1185">Reference proteome</keyword>
<reference evidence="19" key="1">
    <citation type="submission" date="2023-03" db="EMBL/GenBank/DDBJ databases">
        <authorList>
            <person name="Steffen K."/>
            <person name="Cardenas P."/>
        </authorList>
    </citation>
    <scope>NUCLEOTIDE SEQUENCE</scope>
</reference>
<dbReference type="PANTHER" id="PTHR11702:SF31">
    <property type="entry name" value="MITOCHONDRIAL RIBOSOME-ASSOCIATED GTPASE 2"/>
    <property type="match status" value="1"/>
</dbReference>
<dbReference type="HAMAP" id="MF_00244">
    <property type="entry name" value="NaMN_adenylyltr"/>
    <property type="match status" value="1"/>
</dbReference>
<evidence type="ECO:0000256" key="7">
    <source>
        <dbReference type="ARBA" id="ARBA00022676"/>
    </source>
</evidence>
<evidence type="ECO:0000259" key="16">
    <source>
        <dbReference type="PROSITE" id="PS51710"/>
    </source>
</evidence>
<dbReference type="PROSITE" id="PS51710">
    <property type="entry name" value="G_OBG"/>
    <property type="match status" value="1"/>
</dbReference>
<dbReference type="InterPro" id="IPR004467">
    <property type="entry name" value="Or_phspho_trans_dom"/>
</dbReference>
<dbReference type="SUPFAM" id="SSF52540">
    <property type="entry name" value="P-loop containing nucleoside triphosphate hydrolases"/>
    <property type="match status" value="1"/>
</dbReference>
<dbReference type="HAMAP" id="MF_01208">
    <property type="entry name" value="PyrE"/>
    <property type="match status" value="1"/>
</dbReference>
<dbReference type="NCBIfam" id="TIGR00125">
    <property type="entry name" value="cyt_tran_rel"/>
    <property type="match status" value="1"/>
</dbReference>
<dbReference type="InterPro" id="IPR036726">
    <property type="entry name" value="GTP1_OBG_dom_sf"/>
</dbReference>
<dbReference type="GO" id="GO:0004588">
    <property type="term" value="F:orotate phosphoribosyltransferase activity"/>
    <property type="evidence" value="ECO:0007669"/>
    <property type="project" value="UniProtKB-EC"/>
</dbReference>
<dbReference type="CDD" id="cd01898">
    <property type="entry name" value="Obg"/>
    <property type="match status" value="1"/>
</dbReference>
<proteinExistence type="inferred from homology"/>
<dbReference type="SUPFAM" id="SSF53271">
    <property type="entry name" value="PRTase-like"/>
    <property type="match status" value="1"/>
</dbReference>
<evidence type="ECO:0000313" key="19">
    <source>
        <dbReference type="EMBL" id="CAI8000923.1"/>
    </source>
</evidence>
<accession>A0AA35W7W4</accession>
<evidence type="ECO:0000256" key="13">
    <source>
        <dbReference type="ARBA" id="ARBA00022975"/>
    </source>
</evidence>
<dbReference type="Pfam" id="PF01926">
    <property type="entry name" value="MMR_HSR1"/>
    <property type="match status" value="1"/>
</dbReference>
<dbReference type="Gene3D" id="3.40.50.620">
    <property type="entry name" value="HUPs"/>
    <property type="match status" value="1"/>
</dbReference>
<dbReference type="Gene3D" id="3.40.50.2020">
    <property type="match status" value="1"/>
</dbReference>
<dbReference type="InterPro" id="IPR006169">
    <property type="entry name" value="GTP1_OBG_dom"/>
</dbReference>
<dbReference type="NCBIfam" id="NF000840">
    <property type="entry name" value="PRK00071.1-3"/>
    <property type="match status" value="1"/>
</dbReference>
<dbReference type="Gene3D" id="3.30.300.350">
    <property type="entry name" value="GTP-binding protein OBG, C-terminal domain"/>
    <property type="match status" value="1"/>
</dbReference>
<evidence type="ECO:0000313" key="20">
    <source>
        <dbReference type="Proteomes" id="UP001174909"/>
    </source>
</evidence>
<evidence type="ECO:0000256" key="5">
    <source>
        <dbReference type="ARBA" id="ARBA00022490"/>
    </source>
</evidence>
<keyword evidence="8" id="KW-0808">Transferase</keyword>
<comment type="pathway">
    <text evidence="2">Cofactor biosynthesis; NAD(+) biosynthesis.</text>
</comment>
<gene>
    <name evidence="19" type="ORF">GBAR_LOCUS3056</name>
</gene>
<evidence type="ECO:0000256" key="12">
    <source>
        <dbReference type="ARBA" id="ARBA00022840"/>
    </source>
</evidence>
<keyword evidence="7" id="KW-0328">Glycosyltransferase</keyword>
<dbReference type="CDD" id="cd06223">
    <property type="entry name" value="PRTases_typeI"/>
    <property type="match status" value="1"/>
</dbReference>
<dbReference type="InterPro" id="IPR015349">
    <property type="entry name" value="OCT_dom"/>
</dbReference>
<evidence type="ECO:0000256" key="2">
    <source>
        <dbReference type="ARBA" id="ARBA00004790"/>
    </source>
</evidence>
<dbReference type="GO" id="GO:0006221">
    <property type="term" value="P:pyrimidine nucleotide biosynthetic process"/>
    <property type="evidence" value="ECO:0007669"/>
    <property type="project" value="UniProtKB-KW"/>
</dbReference>
<evidence type="ECO:0000256" key="1">
    <source>
        <dbReference type="ARBA" id="ARBA00001946"/>
    </source>
</evidence>
<comment type="pathway">
    <text evidence="3">Pyrimidine metabolism; UMP biosynthesis via de novo pathway; UMP from orotate: step 1/2.</text>
</comment>
<name>A0AA35W7W4_GEOBA</name>